<evidence type="ECO:0000256" key="9">
    <source>
        <dbReference type="ARBA" id="ARBA00022840"/>
    </source>
</evidence>
<protein>
    <recommendedName>
        <fullName evidence="15">DNA ligase IV</fullName>
    </recommendedName>
    <alternativeName>
        <fullName evidence="14">Polydeoxyribonucleotide synthase [ATP] 4</fullName>
    </alternativeName>
</protein>
<evidence type="ECO:0000256" key="1">
    <source>
        <dbReference type="ARBA" id="ARBA00001946"/>
    </source>
</evidence>
<feature type="compositionally biased region" description="Acidic residues" evidence="16">
    <location>
        <begin position="18"/>
        <end position="27"/>
    </location>
</feature>
<organism evidence="19">
    <name type="scientific">Ostreococcus sp. 'lucimarinus'</name>
    <dbReference type="NCBI Taxonomy" id="242159"/>
    <lineage>
        <taxon>Eukaryota</taxon>
        <taxon>Viridiplantae</taxon>
        <taxon>Chlorophyta</taxon>
        <taxon>Mamiellophyceae</taxon>
        <taxon>Mamiellales</taxon>
        <taxon>Bathycoccaceae</taxon>
        <taxon>Ostreococcus</taxon>
    </lineage>
</organism>
<dbReference type="GO" id="GO:0006310">
    <property type="term" value="P:DNA recombination"/>
    <property type="evidence" value="ECO:0007669"/>
    <property type="project" value="UniProtKB-KW"/>
</dbReference>
<evidence type="ECO:0000256" key="11">
    <source>
        <dbReference type="ARBA" id="ARBA00023172"/>
    </source>
</evidence>
<accession>A0A7R9T4D9</accession>
<dbReference type="InterPro" id="IPR036420">
    <property type="entry name" value="BRCT_dom_sf"/>
</dbReference>
<keyword evidence="8" id="KW-0227">DNA damage</keyword>
<keyword evidence="11" id="KW-0233">DNA recombination</keyword>
<evidence type="ECO:0000256" key="3">
    <source>
        <dbReference type="ARBA" id="ARBA00007572"/>
    </source>
</evidence>
<dbReference type="Gene3D" id="2.40.50.140">
    <property type="entry name" value="Nucleic acid-binding proteins"/>
    <property type="match status" value="1"/>
</dbReference>
<evidence type="ECO:0000256" key="6">
    <source>
        <dbReference type="ARBA" id="ARBA00022737"/>
    </source>
</evidence>
<dbReference type="Gene3D" id="3.30.470.30">
    <property type="entry name" value="DNA ligase/mRNA capping enzyme"/>
    <property type="match status" value="2"/>
</dbReference>
<feature type="compositionally biased region" description="Basic and acidic residues" evidence="16">
    <location>
        <begin position="8"/>
        <end position="17"/>
    </location>
</feature>
<evidence type="ECO:0000313" key="19">
    <source>
        <dbReference type="EMBL" id="CAD8224722.1"/>
    </source>
</evidence>
<proteinExistence type="inferred from homology"/>
<keyword evidence="12" id="KW-0234">DNA repair</keyword>
<keyword evidence="5" id="KW-0479">Metal-binding</keyword>
<comment type="cofactor">
    <cofactor evidence="1">
        <name>Mg(2+)</name>
        <dbReference type="ChEBI" id="CHEBI:18420"/>
    </cofactor>
</comment>
<dbReference type="GO" id="GO:0006297">
    <property type="term" value="P:nucleotide-excision repair, DNA gap filling"/>
    <property type="evidence" value="ECO:0007669"/>
    <property type="project" value="TreeGrafter"/>
</dbReference>
<gene>
    <name evidence="19" type="ORF">OLUC0939_LOCUS5462</name>
</gene>
<dbReference type="InterPro" id="IPR001357">
    <property type="entry name" value="BRCT_dom"/>
</dbReference>
<feature type="domain" description="BRCT" evidence="18">
    <location>
        <begin position="741"/>
        <end position="829"/>
    </location>
</feature>
<dbReference type="SUPFAM" id="SSF56091">
    <property type="entry name" value="DNA ligase/mRNA capping enzyme, catalytic domain"/>
    <property type="match status" value="1"/>
</dbReference>
<dbReference type="InterPro" id="IPR012340">
    <property type="entry name" value="NA-bd_OB-fold"/>
</dbReference>
<evidence type="ECO:0000259" key="18">
    <source>
        <dbReference type="PROSITE" id="PS50172"/>
    </source>
</evidence>
<dbReference type="Gene3D" id="1.10.3260.10">
    <property type="entry name" value="DNA ligase, ATP-dependent, N-terminal domain"/>
    <property type="match status" value="1"/>
</dbReference>
<dbReference type="Gene3D" id="3.40.50.10190">
    <property type="entry name" value="BRCT domain"/>
    <property type="match status" value="1"/>
</dbReference>
<evidence type="ECO:0000256" key="8">
    <source>
        <dbReference type="ARBA" id="ARBA00022763"/>
    </source>
</evidence>
<dbReference type="InterPro" id="IPR036599">
    <property type="entry name" value="DNA_ligase_N_sf"/>
</dbReference>
<dbReference type="InterPro" id="IPR044125">
    <property type="entry name" value="Adenylation_DNA_ligase_IV"/>
</dbReference>
<comment type="similarity">
    <text evidence="3">Belongs to the ATP-dependent DNA ligase family.</text>
</comment>
<keyword evidence="6" id="KW-0677">Repeat</keyword>
<evidence type="ECO:0000256" key="14">
    <source>
        <dbReference type="ARBA" id="ARBA00030676"/>
    </source>
</evidence>
<reference evidence="19" key="1">
    <citation type="submission" date="2021-01" db="EMBL/GenBank/DDBJ databases">
        <authorList>
            <person name="Corre E."/>
            <person name="Pelletier E."/>
            <person name="Niang G."/>
            <person name="Scheremetjew M."/>
            <person name="Finn R."/>
            <person name="Kale V."/>
            <person name="Holt S."/>
            <person name="Cochrane G."/>
            <person name="Meng A."/>
            <person name="Brown T."/>
            <person name="Cohen L."/>
        </authorList>
    </citation>
    <scope>NUCLEOTIDE SEQUENCE</scope>
    <source>
        <strain evidence="19">Clade-A-BCC118000</strain>
    </source>
</reference>
<dbReference type="CDD" id="cd07903">
    <property type="entry name" value="Adenylation_DNA_ligase_IV"/>
    <property type="match status" value="1"/>
</dbReference>
<dbReference type="PANTHER" id="PTHR45997:SF1">
    <property type="entry name" value="DNA LIGASE 4"/>
    <property type="match status" value="1"/>
</dbReference>
<evidence type="ECO:0000256" key="10">
    <source>
        <dbReference type="ARBA" id="ARBA00022842"/>
    </source>
</evidence>
<dbReference type="InterPro" id="IPR012309">
    <property type="entry name" value="DNA_ligase_ATP-dep_C"/>
</dbReference>
<dbReference type="PROSITE" id="PS50160">
    <property type="entry name" value="DNA_LIGASE_A3"/>
    <property type="match status" value="1"/>
</dbReference>
<dbReference type="GO" id="GO:0006303">
    <property type="term" value="P:double-strand break repair via nonhomologous end joining"/>
    <property type="evidence" value="ECO:0007669"/>
    <property type="project" value="TreeGrafter"/>
</dbReference>
<keyword evidence="9" id="KW-0067">ATP-binding</keyword>
<dbReference type="CDD" id="cd07968">
    <property type="entry name" value="OBF_DNA_ligase_IV"/>
    <property type="match status" value="1"/>
</dbReference>
<dbReference type="Pfam" id="PF04679">
    <property type="entry name" value="DNA_ligase_A_C"/>
    <property type="match status" value="1"/>
</dbReference>
<dbReference type="GO" id="GO:0005524">
    <property type="term" value="F:ATP binding"/>
    <property type="evidence" value="ECO:0007669"/>
    <property type="project" value="UniProtKB-KW"/>
</dbReference>
<dbReference type="Pfam" id="PF04675">
    <property type="entry name" value="DNA_ligase_A_N"/>
    <property type="match status" value="1"/>
</dbReference>
<dbReference type="AlphaFoldDB" id="A0A7R9T4D9"/>
<evidence type="ECO:0000256" key="12">
    <source>
        <dbReference type="ARBA" id="ARBA00023204"/>
    </source>
</evidence>
<dbReference type="PROSITE" id="PS00333">
    <property type="entry name" value="DNA_LIGASE_A2"/>
    <property type="match status" value="1"/>
</dbReference>
<dbReference type="InterPro" id="IPR029710">
    <property type="entry name" value="LIG4"/>
</dbReference>
<feature type="domain" description="ATP-dependent DNA ligase family profile" evidence="17">
    <location>
        <begin position="428"/>
        <end position="573"/>
    </location>
</feature>
<evidence type="ECO:0000256" key="2">
    <source>
        <dbReference type="ARBA" id="ARBA00004123"/>
    </source>
</evidence>
<sequence length="994" mass="112120">MDDVANDSGHRLGTRDGGDDDDDDAEEDGARLTSEPSTSGASPRYATARDVPFRKLCGAFEALQNERGRSKATSARRYRVLDTLHDRCLVSARDGTRVDAFDAYRLILPALDKERGAYFLKHDALAKVVVSAFDMSRASEDAKKLEDWKRKGGGNFPQVVRDVLAGGHLAGREKDEDARTLTIGDVNEALDALAACDNKDQRASTLRALFSKMDATQVKWTCAIILKETKISMGEKAILRHYHSEANDLWDWTSDLRRVCEDLPRRDFRMKREDIDVGVGLINPQMARRQNSIDAVYRALKGTQFVIETKFDGERIQIHKDGDIINYWTRNMNDFGPRGYDVMNALFRHLPKRCILDGELMVWNKLRDQSYPFGALKNLIKAANMRKAKDELFPLKAHLENRDGSDNDGEEDLMSSKYAWHAENVKKLTYGDLELVYVPFDILYAVDRSVKTHKLRERHELLKEHVREVSVMCGNIRARILLATPDCAFSRVGSTKEDIERALLEAMDNGEEGLVIKDLDGPWIPGDRSNNWMKIKPDYLSSEDLDVVLIGGYYGAGELRGGKISQFLCGIVEATNDPISTASAGVKIMSFCKVGTGISATQLDDLRSRLGDFMHREKPQDMNYNVTDAYNEKPDVWIWPPQRSLVVTVKGDIRAIRTTTFATGYSLRFPRVTGIRYDKKWSDILTLCDLLKTIEEEAPTLKVNIDDTRGGTNARKRSRTTGPATLLPAHLMPVDVSGVVQESEIFKNMQVHIANCESREQKQELFKAVIARGGTTSELWHKHVTHSVALNRDGSKFRTASREGDVYTIAWLQECIHEGRVVPPKPRHRLHLSATTWYGTDAMDRYGDDHFSDCNLADVHALVHQVGDQTKRWKTAEVPALVELDREYPSVCADVKLLTFRGCVFEIDDSLGKDARVDEQSSMFPSVLAGERRNVEQILRIYGGKLAPEGRMGTHIVRMYDDSVVFEDMDDGRKQVSLSWVKRCIDRSTTADVV</sequence>
<keyword evidence="7" id="KW-0547">Nucleotide-binding</keyword>
<evidence type="ECO:0000256" key="15">
    <source>
        <dbReference type="ARBA" id="ARBA00031942"/>
    </source>
</evidence>
<evidence type="ECO:0000256" key="4">
    <source>
        <dbReference type="ARBA" id="ARBA00022598"/>
    </source>
</evidence>
<dbReference type="Pfam" id="PF01068">
    <property type="entry name" value="DNA_ligase_A_M"/>
    <property type="match status" value="1"/>
</dbReference>
<dbReference type="SUPFAM" id="SSF52113">
    <property type="entry name" value="BRCT domain"/>
    <property type="match status" value="1"/>
</dbReference>
<keyword evidence="4" id="KW-0436">Ligase</keyword>
<dbReference type="PANTHER" id="PTHR45997">
    <property type="entry name" value="DNA LIGASE 4"/>
    <property type="match status" value="1"/>
</dbReference>
<dbReference type="GO" id="GO:0003910">
    <property type="term" value="F:DNA ligase (ATP) activity"/>
    <property type="evidence" value="ECO:0007669"/>
    <property type="project" value="InterPro"/>
</dbReference>
<dbReference type="InterPro" id="IPR012308">
    <property type="entry name" value="DNA_ligase_ATP-dep_N"/>
</dbReference>
<keyword evidence="13" id="KW-0539">Nucleus</keyword>
<dbReference type="EMBL" id="HBDX01006358">
    <property type="protein sequence ID" value="CAD8224722.1"/>
    <property type="molecule type" value="Transcribed_RNA"/>
</dbReference>
<evidence type="ECO:0000256" key="13">
    <source>
        <dbReference type="ARBA" id="ARBA00023242"/>
    </source>
</evidence>
<evidence type="ECO:0000256" key="16">
    <source>
        <dbReference type="SAM" id="MobiDB-lite"/>
    </source>
</evidence>
<dbReference type="GO" id="GO:0003677">
    <property type="term" value="F:DNA binding"/>
    <property type="evidence" value="ECO:0007669"/>
    <property type="project" value="InterPro"/>
</dbReference>
<dbReference type="GO" id="GO:0046872">
    <property type="term" value="F:metal ion binding"/>
    <property type="evidence" value="ECO:0007669"/>
    <property type="project" value="UniProtKB-KW"/>
</dbReference>
<dbReference type="InterPro" id="IPR012310">
    <property type="entry name" value="DNA_ligase_ATP-dep_cent"/>
</dbReference>
<keyword evidence="10" id="KW-0460">Magnesium</keyword>
<feature type="region of interest" description="Disordered" evidence="16">
    <location>
        <begin position="1"/>
        <end position="45"/>
    </location>
</feature>
<dbReference type="SUPFAM" id="SSF50249">
    <property type="entry name" value="Nucleic acid-binding proteins"/>
    <property type="match status" value="1"/>
</dbReference>
<evidence type="ECO:0000259" key="17">
    <source>
        <dbReference type="PROSITE" id="PS50160"/>
    </source>
</evidence>
<dbReference type="PROSITE" id="PS50172">
    <property type="entry name" value="BRCT"/>
    <property type="match status" value="2"/>
</dbReference>
<evidence type="ECO:0000256" key="7">
    <source>
        <dbReference type="ARBA" id="ARBA00022741"/>
    </source>
</evidence>
<evidence type="ECO:0000256" key="5">
    <source>
        <dbReference type="ARBA" id="ARBA00022723"/>
    </source>
</evidence>
<comment type="subcellular location">
    <subcellularLocation>
        <location evidence="2">Nucleus</location>
    </subcellularLocation>
</comment>
<dbReference type="GO" id="GO:0032807">
    <property type="term" value="C:DNA ligase IV complex"/>
    <property type="evidence" value="ECO:0007669"/>
    <property type="project" value="TreeGrafter"/>
</dbReference>
<feature type="domain" description="BRCT" evidence="18">
    <location>
        <begin position="919"/>
        <end position="994"/>
    </location>
</feature>
<dbReference type="InterPro" id="IPR016059">
    <property type="entry name" value="DNA_ligase_ATP-dep_CS"/>
</dbReference>
<dbReference type="PROSITE" id="PS00697">
    <property type="entry name" value="DNA_LIGASE_A1"/>
    <property type="match status" value="1"/>
</dbReference>
<name>A0A7R9T4D9_9CHLO</name>